<keyword evidence="3" id="KW-1185">Reference proteome</keyword>
<dbReference type="Proteomes" id="UP000011731">
    <property type="component" value="Unassembled WGS sequence"/>
</dbReference>
<feature type="transmembrane region" description="Helical" evidence="1">
    <location>
        <begin position="80"/>
        <end position="102"/>
    </location>
</feature>
<keyword evidence="1" id="KW-0472">Membrane</keyword>
<name>M2YDZ9_9NOCA</name>
<keyword evidence="1" id="KW-1133">Transmembrane helix</keyword>
<organism evidence="2 3">
    <name type="scientific">Rhodococcus ruber BKS 20-38</name>
    <dbReference type="NCBI Taxonomy" id="1278076"/>
    <lineage>
        <taxon>Bacteria</taxon>
        <taxon>Bacillati</taxon>
        <taxon>Actinomycetota</taxon>
        <taxon>Actinomycetes</taxon>
        <taxon>Mycobacteriales</taxon>
        <taxon>Nocardiaceae</taxon>
        <taxon>Rhodococcus</taxon>
    </lineage>
</organism>
<feature type="transmembrane region" description="Helical" evidence="1">
    <location>
        <begin position="146"/>
        <end position="162"/>
    </location>
</feature>
<feature type="transmembrane region" description="Helical" evidence="1">
    <location>
        <begin position="27"/>
        <end position="48"/>
    </location>
</feature>
<reference evidence="2 3" key="1">
    <citation type="journal article" date="2013" name="Genome Announc.">
        <title>Draft Genome Sequence of Rhodococcus ruber Strain BKS 20-38.</title>
        <authorList>
            <person name="Bala M."/>
            <person name="Kumar S."/>
            <person name="Raghava G.P."/>
            <person name="Mayilraj S."/>
        </authorList>
    </citation>
    <scope>NUCLEOTIDE SEQUENCE [LARGE SCALE GENOMIC DNA]</scope>
    <source>
        <strain evidence="2 3">BKS 20-38</strain>
    </source>
</reference>
<evidence type="ECO:0000313" key="3">
    <source>
        <dbReference type="Proteomes" id="UP000011731"/>
    </source>
</evidence>
<keyword evidence="1" id="KW-0812">Transmembrane</keyword>
<dbReference type="EMBL" id="AOEX01000062">
    <property type="protein sequence ID" value="EME59845.1"/>
    <property type="molecule type" value="Genomic_DNA"/>
</dbReference>
<gene>
    <name evidence="2" type="ORF">G352_19578</name>
</gene>
<proteinExistence type="predicted"/>
<evidence type="ECO:0000256" key="1">
    <source>
        <dbReference type="SAM" id="Phobius"/>
    </source>
</evidence>
<evidence type="ECO:0000313" key="2">
    <source>
        <dbReference type="EMBL" id="EME59845.1"/>
    </source>
</evidence>
<feature type="transmembrane region" description="Helical" evidence="1">
    <location>
        <begin position="109"/>
        <end position="126"/>
    </location>
</feature>
<sequence>MGSVRLPDTDAVEHLDHRQGTTLMRTFVHLVLFGCAAAVAVGAFLPVLGDVQPSDVALADLRDGFPAGFTVEQLENQAAAFYRSMTALLLLAAFLLLVAALVGSHAAGWLGVLVGIGTTAVFGWRFDDRFGESVRDDYGNLLGGRWGLYLVGGGLMLALLVPKQRPPA</sequence>
<comment type="caution">
    <text evidence="2">The sequence shown here is derived from an EMBL/GenBank/DDBJ whole genome shotgun (WGS) entry which is preliminary data.</text>
</comment>
<dbReference type="PATRIC" id="fig|1278076.4.peg.4031"/>
<accession>M2YDZ9</accession>
<dbReference type="AlphaFoldDB" id="M2YDZ9"/>
<protein>
    <submittedName>
        <fullName evidence="2">Uncharacterized protein</fullName>
    </submittedName>
</protein>